<evidence type="ECO:0000259" key="7">
    <source>
        <dbReference type="Pfam" id="PF25917"/>
    </source>
</evidence>
<comment type="similarity">
    <text evidence="2">Belongs to the membrane fusion protein (MFP) (TC 8.A.1) family.</text>
</comment>
<dbReference type="Pfam" id="PF25876">
    <property type="entry name" value="HH_MFP_RND"/>
    <property type="match status" value="1"/>
</dbReference>
<comment type="subcellular location">
    <subcellularLocation>
        <location evidence="1">Cell envelope</location>
    </subcellularLocation>
</comment>
<dbReference type="GO" id="GO:0005886">
    <property type="term" value="C:plasma membrane"/>
    <property type="evidence" value="ECO:0007669"/>
    <property type="project" value="TreeGrafter"/>
</dbReference>
<dbReference type="Proteomes" id="UP000184444">
    <property type="component" value="Unassembled WGS sequence"/>
</dbReference>
<dbReference type="GO" id="GO:0030313">
    <property type="term" value="C:cell envelope"/>
    <property type="evidence" value="ECO:0007669"/>
    <property type="project" value="UniProtKB-SubCell"/>
</dbReference>
<evidence type="ECO:0000256" key="4">
    <source>
        <dbReference type="SAM" id="MobiDB-lite"/>
    </source>
</evidence>
<reference evidence="11" key="1">
    <citation type="submission" date="2016-11" db="EMBL/GenBank/DDBJ databases">
        <authorList>
            <person name="Varghese N."/>
            <person name="Submissions S."/>
        </authorList>
    </citation>
    <scope>NUCLEOTIDE SEQUENCE [LARGE SCALE GENOMIC DNA]</scope>
    <source>
        <strain evidence="11">DSM 6637</strain>
    </source>
</reference>
<feature type="signal peptide" evidence="5">
    <location>
        <begin position="1"/>
        <end position="26"/>
    </location>
</feature>
<dbReference type="STRING" id="53463.SAMN05444389_102360"/>
<evidence type="ECO:0000313" key="11">
    <source>
        <dbReference type="Proteomes" id="UP000184444"/>
    </source>
</evidence>
<dbReference type="InterPro" id="IPR006143">
    <property type="entry name" value="RND_pump_MFP"/>
</dbReference>
<dbReference type="RefSeq" id="WP_073063110.1">
    <property type="nucleotide sequence ID" value="NZ_FRCK01000002.1"/>
</dbReference>
<evidence type="ECO:0000256" key="1">
    <source>
        <dbReference type="ARBA" id="ARBA00004196"/>
    </source>
</evidence>
<dbReference type="InterPro" id="IPR058625">
    <property type="entry name" value="MdtA-like_BSH"/>
</dbReference>
<name>A0A1M7EWD1_9RHOB</name>
<keyword evidence="3" id="KW-0175">Coiled coil</keyword>
<dbReference type="InterPro" id="IPR058627">
    <property type="entry name" value="MdtA-like_C"/>
</dbReference>
<dbReference type="PANTHER" id="PTHR30158">
    <property type="entry name" value="ACRA/E-RELATED COMPONENT OF DRUG EFFLUX TRANSPORTER"/>
    <property type="match status" value="1"/>
</dbReference>
<dbReference type="GO" id="GO:0022857">
    <property type="term" value="F:transmembrane transporter activity"/>
    <property type="evidence" value="ECO:0007669"/>
    <property type="project" value="InterPro"/>
</dbReference>
<dbReference type="Pfam" id="PF25944">
    <property type="entry name" value="Beta-barrel_RND"/>
    <property type="match status" value="1"/>
</dbReference>
<accession>A0A1M7EWD1</accession>
<dbReference type="OrthoDB" id="9816569at2"/>
<feature type="domain" description="Multidrug resistance protein MdtA-like barrel-sandwich hybrid" evidence="7">
    <location>
        <begin position="62"/>
        <end position="202"/>
    </location>
</feature>
<evidence type="ECO:0000259" key="8">
    <source>
        <dbReference type="Pfam" id="PF25944"/>
    </source>
</evidence>
<dbReference type="Gene3D" id="2.40.420.20">
    <property type="match status" value="1"/>
</dbReference>
<evidence type="ECO:0000256" key="3">
    <source>
        <dbReference type="SAM" id="Coils"/>
    </source>
</evidence>
<evidence type="ECO:0000313" key="10">
    <source>
        <dbReference type="EMBL" id="SHL95946.1"/>
    </source>
</evidence>
<dbReference type="AlphaFoldDB" id="A0A1M7EWD1"/>
<dbReference type="InterPro" id="IPR058624">
    <property type="entry name" value="MdtA-like_HH"/>
</dbReference>
<dbReference type="GO" id="GO:0046677">
    <property type="term" value="P:response to antibiotic"/>
    <property type="evidence" value="ECO:0007669"/>
    <property type="project" value="TreeGrafter"/>
</dbReference>
<gene>
    <name evidence="10" type="ORF">SAMN05444389_102360</name>
</gene>
<proteinExistence type="inferred from homology"/>
<dbReference type="Gene3D" id="1.10.287.470">
    <property type="entry name" value="Helix hairpin bin"/>
    <property type="match status" value="1"/>
</dbReference>
<feature type="coiled-coil region" evidence="3">
    <location>
        <begin position="101"/>
        <end position="173"/>
    </location>
</feature>
<dbReference type="EMBL" id="FRCK01000002">
    <property type="protein sequence ID" value="SHL95946.1"/>
    <property type="molecule type" value="Genomic_DNA"/>
</dbReference>
<evidence type="ECO:0000256" key="5">
    <source>
        <dbReference type="SAM" id="SignalP"/>
    </source>
</evidence>
<dbReference type="Gene3D" id="2.40.30.170">
    <property type="match status" value="1"/>
</dbReference>
<feature type="domain" description="Multidrug resistance protein MdtA-like C-terminal permuted SH3" evidence="9">
    <location>
        <begin position="297"/>
        <end position="357"/>
    </location>
</feature>
<organism evidence="10 11">
    <name type="scientific">Paracoccus solventivorans</name>
    <dbReference type="NCBI Taxonomy" id="53463"/>
    <lineage>
        <taxon>Bacteria</taxon>
        <taxon>Pseudomonadati</taxon>
        <taxon>Pseudomonadota</taxon>
        <taxon>Alphaproteobacteria</taxon>
        <taxon>Rhodobacterales</taxon>
        <taxon>Paracoccaceae</taxon>
        <taxon>Paracoccus</taxon>
    </lineage>
</organism>
<feature type="domain" description="Multidrug resistance protein MdtA-like beta-barrel" evidence="8">
    <location>
        <begin position="207"/>
        <end position="289"/>
    </location>
</feature>
<evidence type="ECO:0000256" key="2">
    <source>
        <dbReference type="ARBA" id="ARBA00009477"/>
    </source>
</evidence>
<keyword evidence="11" id="KW-1185">Reference proteome</keyword>
<keyword evidence="5" id="KW-0732">Signal</keyword>
<dbReference type="NCBIfam" id="TIGR01730">
    <property type="entry name" value="RND_mfp"/>
    <property type="match status" value="1"/>
</dbReference>
<feature type="region of interest" description="Disordered" evidence="4">
    <location>
        <begin position="361"/>
        <end position="433"/>
    </location>
</feature>
<feature type="chain" id="PRO_5012771146" evidence="5">
    <location>
        <begin position="27"/>
        <end position="433"/>
    </location>
</feature>
<evidence type="ECO:0000259" key="9">
    <source>
        <dbReference type="Pfam" id="PF25967"/>
    </source>
</evidence>
<evidence type="ECO:0000259" key="6">
    <source>
        <dbReference type="Pfam" id="PF25876"/>
    </source>
</evidence>
<dbReference type="SUPFAM" id="SSF111369">
    <property type="entry name" value="HlyD-like secretion proteins"/>
    <property type="match status" value="1"/>
</dbReference>
<feature type="compositionally biased region" description="Low complexity" evidence="4">
    <location>
        <begin position="374"/>
        <end position="433"/>
    </location>
</feature>
<sequence>MPRTPILLSLGLAAALVLGPVPAARAQEDGPPPTPVTVIEAQPTDYTVTARLPGRIKASTVSEVRPQVAGIIRERLFEEGTVIEAGQPLYQIESDTYAAAVAAAQAAVAQAQANYDLAIREAERAQELFESNTGSGQRLDSAVAARDAADAALQLAKAQLQSAEIDLDRTTIRAAISGVIGFSQVSTGALVAAQQANPLATIRALDPVHVDVTQSANDLLRWQQTQHATTPEHRQATLILPTGEHYPLRGELRAAEPQVEPTTGMITLRISFPNPQHLLLPGLYVEVILPQAEEKDVYLVPQSAVMRDTQGTPHAWVVENDTVAVRTLEVLTSDGSNWVVTAGLEPGDRIITSGFQKTGPGAPITVIPGQQPTPAAGAAPDAAPADAASDAAPDAAAEAGAEAGDAVNAEAPEAGADAGDAADAADTAAPQGN</sequence>
<dbReference type="Pfam" id="PF25917">
    <property type="entry name" value="BSH_RND"/>
    <property type="match status" value="1"/>
</dbReference>
<dbReference type="Gene3D" id="2.40.50.100">
    <property type="match status" value="1"/>
</dbReference>
<dbReference type="Pfam" id="PF25967">
    <property type="entry name" value="RND-MFP_C"/>
    <property type="match status" value="1"/>
</dbReference>
<dbReference type="InterPro" id="IPR058626">
    <property type="entry name" value="MdtA-like_b-barrel"/>
</dbReference>
<dbReference type="PANTHER" id="PTHR30158:SF3">
    <property type="entry name" value="MULTIDRUG EFFLUX PUMP SUBUNIT ACRA-RELATED"/>
    <property type="match status" value="1"/>
</dbReference>
<protein>
    <submittedName>
        <fullName evidence="10">Membrane fusion protein, multidrug efflux system</fullName>
    </submittedName>
</protein>
<feature type="domain" description="Multidrug resistance protein MdtA-like alpha-helical hairpin" evidence="6">
    <location>
        <begin position="102"/>
        <end position="170"/>
    </location>
</feature>